<proteinExistence type="predicted"/>
<dbReference type="InterPro" id="IPR051454">
    <property type="entry name" value="RNA/ubiquinone_mod_enzymes"/>
</dbReference>
<dbReference type="Pfam" id="PF12392">
    <property type="entry name" value="DUF3656"/>
    <property type="match status" value="1"/>
</dbReference>
<dbReference type="InterPro" id="IPR020988">
    <property type="entry name" value="Pept_U32_collagenase"/>
</dbReference>
<organism evidence="3 4">
    <name type="scientific">Fusicatenibacter saccharivorans</name>
    <dbReference type="NCBI Taxonomy" id="1150298"/>
    <lineage>
        <taxon>Bacteria</taxon>
        <taxon>Bacillati</taxon>
        <taxon>Bacillota</taxon>
        <taxon>Clostridia</taxon>
        <taxon>Lachnospirales</taxon>
        <taxon>Lachnospiraceae</taxon>
        <taxon>Fusicatenibacter</taxon>
    </lineage>
</organism>
<dbReference type="PANTHER" id="PTHR30217:SF10">
    <property type="entry name" value="23S RRNA 5-HYDROXYCYTIDINE C2501 SYNTHASE"/>
    <property type="match status" value="1"/>
</dbReference>
<keyword evidence="3" id="KW-0645">Protease</keyword>
<gene>
    <name evidence="3" type="primary">yhbU_1</name>
    <name evidence="3" type="ORF">ERS852406_00626</name>
</gene>
<feature type="domain" description="Peptidase U32 collagenase" evidence="2">
    <location>
        <begin position="326"/>
        <end position="433"/>
    </location>
</feature>
<evidence type="ECO:0000313" key="3">
    <source>
        <dbReference type="EMBL" id="CUN75881.1"/>
    </source>
</evidence>
<dbReference type="AlphaFoldDB" id="A0A173ZI19"/>
<protein>
    <submittedName>
        <fullName evidence="3">Uncharacterized protease yhbU</fullName>
        <ecNumber evidence="3">3.4.-.-</ecNumber>
    </submittedName>
</protein>
<keyword evidence="3" id="KW-0378">Hydrolase</keyword>
<sequence>MKTELLAPAGSMEALKAAVSAGADAVYLGGAAFGARAYAKNLDEQEILSAIDYVHLRNRKLYLTVNTLLKEEELEEKLYPYLRPYYEQGLDAVIVQDMGVLKAVRSWFPDLDIHASTQMTVTGSAGARFLESLGATRVVPARELSFAEIQKIHRTTNLEIECFVHGALCYCYSGQCLFSSLIGGRSGNRGRCAQPCRLPYEAYDKDNHRMGEPGDRYPLSPKDMCTIELLPEIVKSGIMSLKIEGRMKKPEYTAGVVSIYRKYLDLYEKKPSRFHVLPEDMKKLHELYNRDGFNKSYYTVRNGRDMMALKNEKEQENKKKQRRNEQLFYEIQRDYIETEAKEPISGFLTLYPGQPAFLSAESGKYSVTAEAGMVEPAKKQPLTEERVKTQLEKTGETPFYFKELDICMDDNCFVPMQTLNELRRGVSDQLVKEMTEPYRRKAAEKPEQEAKASGKPDQESRAEKKMELTASAETRAQWNALLEIPEITTIYAGMGCFKREIFEEQAEKGILQAKELGKQVYLMLPHVVREGDLKEYRDTFRCLKEIGLGGFLIRNLESFSFLKEMGMEKDIRLDYSVYTYNSRAQAFWQEQGVQRDTVPYELNEREIGKRDNTNSEMVVYGYLPMMVSAQCVQKNLNGCNHSYSLVRLKDRMGKYFPVKSYCTSCYSVIYNSLPLGLVKEADEIRFMHPAAVRLNFTIETLEETKEIAAAFAGTYCKGIAVPAEQEYTKGHFRRKVE</sequence>
<accession>A0A173ZI19</accession>
<dbReference type="PANTHER" id="PTHR30217">
    <property type="entry name" value="PEPTIDASE U32 FAMILY"/>
    <property type="match status" value="1"/>
</dbReference>
<evidence type="ECO:0000313" key="4">
    <source>
        <dbReference type="Proteomes" id="UP000095706"/>
    </source>
</evidence>
<dbReference type="InterPro" id="IPR001539">
    <property type="entry name" value="Peptidase_U32"/>
</dbReference>
<evidence type="ECO:0000259" key="2">
    <source>
        <dbReference type="Pfam" id="PF12392"/>
    </source>
</evidence>
<dbReference type="GO" id="GO:0006508">
    <property type="term" value="P:proteolysis"/>
    <property type="evidence" value="ECO:0007669"/>
    <property type="project" value="UniProtKB-KW"/>
</dbReference>
<dbReference type="RefSeq" id="WP_055226372.1">
    <property type="nucleotide sequence ID" value="NZ_CYYV01000003.1"/>
</dbReference>
<dbReference type="EC" id="3.4.-.-" evidence="3"/>
<name>A0A173ZI19_9FIRM</name>
<dbReference type="GO" id="GO:0008233">
    <property type="term" value="F:peptidase activity"/>
    <property type="evidence" value="ECO:0007669"/>
    <property type="project" value="UniProtKB-KW"/>
</dbReference>
<dbReference type="Pfam" id="PF01136">
    <property type="entry name" value="Peptidase_U32"/>
    <property type="match status" value="2"/>
</dbReference>
<feature type="compositionally biased region" description="Basic and acidic residues" evidence="1">
    <location>
        <begin position="438"/>
        <end position="467"/>
    </location>
</feature>
<reference evidence="3 4" key="1">
    <citation type="submission" date="2015-09" db="EMBL/GenBank/DDBJ databases">
        <authorList>
            <consortium name="Pathogen Informatics"/>
        </authorList>
    </citation>
    <scope>NUCLEOTIDE SEQUENCE [LARGE SCALE GENOMIC DNA]</scope>
    <source>
        <strain evidence="3 4">2789STDY5608849</strain>
    </source>
</reference>
<dbReference type="EMBL" id="CYYV01000003">
    <property type="protein sequence ID" value="CUN75881.1"/>
    <property type="molecule type" value="Genomic_DNA"/>
</dbReference>
<evidence type="ECO:0000256" key="1">
    <source>
        <dbReference type="SAM" id="MobiDB-lite"/>
    </source>
</evidence>
<feature type="region of interest" description="Disordered" evidence="1">
    <location>
        <begin position="438"/>
        <end position="468"/>
    </location>
</feature>
<dbReference type="Proteomes" id="UP000095706">
    <property type="component" value="Unassembled WGS sequence"/>
</dbReference>